<feature type="chain" id="PRO_5038052542" evidence="1">
    <location>
        <begin position="22"/>
        <end position="153"/>
    </location>
</feature>
<dbReference type="InterPro" id="IPR013096">
    <property type="entry name" value="Cupin_2"/>
</dbReference>
<dbReference type="InterPro" id="IPR011051">
    <property type="entry name" value="RmlC_Cupin_sf"/>
</dbReference>
<evidence type="ECO:0000259" key="2">
    <source>
        <dbReference type="Pfam" id="PF07883"/>
    </source>
</evidence>
<dbReference type="RefSeq" id="WP_166588049.1">
    <property type="nucleotide sequence ID" value="NZ_WWEO01000045.1"/>
</dbReference>
<keyword evidence="4" id="KW-1185">Reference proteome</keyword>
<feature type="signal peptide" evidence="1">
    <location>
        <begin position="1"/>
        <end position="21"/>
    </location>
</feature>
<evidence type="ECO:0000313" key="3">
    <source>
        <dbReference type="EMBL" id="NCD72085.1"/>
    </source>
</evidence>
<proteinExistence type="predicted"/>
<reference evidence="3" key="2">
    <citation type="submission" date="2020-10" db="EMBL/GenBank/DDBJ databases">
        <title>Mucilaginibacter sp. nov., isolated from soil.</title>
        <authorList>
            <person name="Jeon C.O."/>
        </authorList>
    </citation>
    <scope>NUCLEOTIDE SEQUENCE</scope>
    <source>
        <strain evidence="3">R11</strain>
    </source>
</reference>
<dbReference type="PANTHER" id="PTHR43698">
    <property type="entry name" value="RIBD C-TERMINAL DOMAIN CONTAINING PROTEIN"/>
    <property type="match status" value="1"/>
</dbReference>
<comment type="caution">
    <text evidence="3">The sequence shown here is derived from an EMBL/GenBank/DDBJ whole genome shotgun (WGS) entry which is preliminary data.</text>
</comment>
<dbReference type="CDD" id="cd02233">
    <property type="entry name" value="cupin_HNL-like"/>
    <property type="match status" value="1"/>
</dbReference>
<dbReference type="InterPro" id="IPR047263">
    <property type="entry name" value="HNL-like_cupin"/>
</dbReference>
<keyword evidence="1" id="KW-0732">Signal</keyword>
<feature type="domain" description="Cupin type-2" evidence="2">
    <location>
        <begin position="59"/>
        <end position="115"/>
    </location>
</feature>
<dbReference type="Proteomes" id="UP000638732">
    <property type="component" value="Unassembled WGS sequence"/>
</dbReference>
<gene>
    <name evidence="3" type="ORF">GSY63_22170</name>
</gene>
<organism evidence="3 4">
    <name type="scientific">Mucilaginibacter agri</name>
    <dbReference type="NCBI Taxonomy" id="2695265"/>
    <lineage>
        <taxon>Bacteria</taxon>
        <taxon>Pseudomonadati</taxon>
        <taxon>Bacteroidota</taxon>
        <taxon>Sphingobacteriia</taxon>
        <taxon>Sphingobacteriales</taxon>
        <taxon>Sphingobacteriaceae</taxon>
        <taxon>Mucilaginibacter</taxon>
    </lineage>
</organism>
<evidence type="ECO:0000313" key="4">
    <source>
        <dbReference type="Proteomes" id="UP000638732"/>
    </source>
</evidence>
<dbReference type="InterPro" id="IPR014710">
    <property type="entry name" value="RmlC-like_jellyroll"/>
</dbReference>
<dbReference type="Pfam" id="PF07883">
    <property type="entry name" value="Cupin_2"/>
    <property type="match status" value="1"/>
</dbReference>
<protein>
    <submittedName>
        <fullName evidence="3">Cupin domain-containing protein</fullName>
    </submittedName>
</protein>
<name>A0A966DUS6_9SPHI</name>
<dbReference type="AlphaFoldDB" id="A0A966DUS6"/>
<sequence>MKRIFIITIAFTWFCCLNGQAQTSIFPQGKLTAANFTGKVWVQPLVPRDSVFNLVAGAVTFSPGARSYWHTHNAGQILMVLDGTGYTQEKGKPIRVIHKGEVITCPPNVEHWHGALPGSSMVQLSLNTYADKGVVKWLRPVTDAEYNGSTTNK</sequence>
<accession>A0A966DUS6</accession>
<dbReference type="PANTHER" id="PTHR43698:SF1">
    <property type="entry name" value="BLL4564 PROTEIN"/>
    <property type="match status" value="1"/>
</dbReference>
<reference evidence="3" key="1">
    <citation type="submission" date="2020-01" db="EMBL/GenBank/DDBJ databases">
        <authorList>
            <person name="Seo Y.L."/>
        </authorList>
    </citation>
    <scope>NUCLEOTIDE SEQUENCE</scope>
    <source>
        <strain evidence="3">R11</strain>
    </source>
</reference>
<dbReference type="EMBL" id="WWEO01000045">
    <property type="protein sequence ID" value="NCD72085.1"/>
    <property type="molecule type" value="Genomic_DNA"/>
</dbReference>
<dbReference type="SUPFAM" id="SSF51182">
    <property type="entry name" value="RmlC-like cupins"/>
    <property type="match status" value="1"/>
</dbReference>
<evidence type="ECO:0000256" key="1">
    <source>
        <dbReference type="SAM" id="SignalP"/>
    </source>
</evidence>
<dbReference type="Gene3D" id="2.60.120.10">
    <property type="entry name" value="Jelly Rolls"/>
    <property type="match status" value="1"/>
</dbReference>